<protein>
    <submittedName>
        <fullName evidence="2">Uncharacterized protein</fullName>
    </submittedName>
</protein>
<reference evidence="2" key="1">
    <citation type="journal article" date="2023" name="Science">
        <title>Genome structures resolve the early diversification of teleost fishes.</title>
        <authorList>
            <person name="Parey E."/>
            <person name="Louis A."/>
            <person name="Montfort J."/>
            <person name="Bouchez O."/>
            <person name="Roques C."/>
            <person name="Iampietro C."/>
            <person name="Lluch J."/>
            <person name="Castinel A."/>
            <person name="Donnadieu C."/>
            <person name="Desvignes T."/>
            <person name="Floi Bucao C."/>
            <person name="Jouanno E."/>
            <person name="Wen M."/>
            <person name="Mejri S."/>
            <person name="Dirks R."/>
            <person name="Jansen H."/>
            <person name="Henkel C."/>
            <person name="Chen W.J."/>
            <person name="Zahm M."/>
            <person name="Cabau C."/>
            <person name="Klopp C."/>
            <person name="Thompson A.W."/>
            <person name="Robinson-Rechavi M."/>
            <person name="Braasch I."/>
            <person name="Lecointre G."/>
            <person name="Bobe J."/>
            <person name="Postlethwait J.H."/>
            <person name="Berthelot C."/>
            <person name="Roest Crollius H."/>
            <person name="Guiguen Y."/>
        </authorList>
    </citation>
    <scope>NUCLEOTIDE SEQUENCE</scope>
    <source>
        <strain evidence="2">WJC10195</strain>
    </source>
</reference>
<name>A0A9Q1J0Y5_SYNKA</name>
<proteinExistence type="predicted"/>
<evidence type="ECO:0000313" key="2">
    <source>
        <dbReference type="EMBL" id="KAJ8362749.1"/>
    </source>
</evidence>
<feature type="compositionally biased region" description="Basic and acidic residues" evidence="1">
    <location>
        <begin position="1"/>
        <end position="14"/>
    </location>
</feature>
<gene>
    <name evidence="2" type="ORF">SKAU_G00115800</name>
</gene>
<comment type="caution">
    <text evidence="2">The sequence shown here is derived from an EMBL/GenBank/DDBJ whole genome shotgun (WGS) entry which is preliminary data.</text>
</comment>
<feature type="region of interest" description="Disordered" evidence="1">
    <location>
        <begin position="1"/>
        <end position="66"/>
    </location>
</feature>
<dbReference type="Proteomes" id="UP001152622">
    <property type="component" value="Chromosome 4"/>
</dbReference>
<organism evidence="2 3">
    <name type="scientific">Synaphobranchus kaupii</name>
    <name type="common">Kaup's arrowtooth eel</name>
    <dbReference type="NCBI Taxonomy" id="118154"/>
    <lineage>
        <taxon>Eukaryota</taxon>
        <taxon>Metazoa</taxon>
        <taxon>Chordata</taxon>
        <taxon>Craniata</taxon>
        <taxon>Vertebrata</taxon>
        <taxon>Euteleostomi</taxon>
        <taxon>Actinopterygii</taxon>
        <taxon>Neopterygii</taxon>
        <taxon>Teleostei</taxon>
        <taxon>Anguilliformes</taxon>
        <taxon>Synaphobranchidae</taxon>
        <taxon>Synaphobranchus</taxon>
    </lineage>
</organism>
<evidence type="ECO:0000256" key="1">
    <source>
        <dbReference type="SAM" id="MobiDB-lite"/>
    </source>
</evidence>
<evidence type="ECO:0000313" key="3">
    <source>
        <dbReference type="Proteomes" id="UP001152622"/>
    </source>
</evidence>
<sequence>MRDEDLDWGEREGAEPVSNTSEETSIEKSPHDSSAGSPGLQRRPCKRALPAEHFNAGRGSGAQLPSALPVAADPLICGLHPSDSPSLLHHLPPPLKRHKSLYYKCGGFQDILRDTPED</sequence>
<dbReference type="AlphaFoldDB" id="A0A9Q1J0Y5"/>
<dbReference type="EMBL" id="JAINUF010000004">
    <property type="protein sequence ID" value="KAJ8362749.1"/>
    <property type="molecule type" value="Genomic_DNA"/>
</dbReference>
<accession>A0A9Q1J0Y5</accession>
<keyword evidence="3" id="KW-1185">Reference proteome</keyword>